<sequence>MAKVTRVGGRGTTRRKTDTSKKSTFSGDSYKEYQEAKKKAAGNRSVGTGRGTGKRKLSSTPATKKVSTKGRTRSTGRGTGSRKTKS</sequence>
<keyword evidence="5" id="KW-1185">Reference proteome</keyword>
<dbReference type="EMBL" id="CP007026">
    <property type="protein sequence ID" value="AJA91948.1"/>
    <property type="molecule type" value="Genomic_DNA"/>
</dbReference>
<proteinExistence type="predicted"/>
<organism evidence="2 4">
    <name type="scientific">Candidatus Nitrosopelagicus brevis</name>
    <dbReference type="NCBI Taxonomy" id="1410606"/>
    <lineage>
        <taxon>Archaea</taxon>
        <taxon>Nitrososphaerota</taxon>
    </lineage>
</organism>
<reference evidence="2 4" key="1">
    <citation type="journal article" date="2015" name="Proc. Natl. Acad. Sci. U.S.A.">
        <title>Genomic and proteomic characterization of "Candidatus Nitrosopelagicus brevis": An ammonia-oxidizing archaeon from the open ocean.</title>
        <authorList>
            <person name="Santoro A.E."/>
            <person name="Dupont C.L."/>
            <person name="Richter R.A."/>
            <person name="Craig M.T."/>
            <person name="Carini P."/>
            <person name="McIlvin M.R."/>
            <person name="Yang Y."/>
            <person name="Orsi W.D."/>
            <person name="Moran D.M."/>
            <person name="Saito M.A."/>
        </authorList>
    </citation>
    <scope>NUCLEOTIDE SEQUENCE [LARGE SCALE GENOMIC DNA]</scope>
    <source>
        <strain evidence="2">CN25</strain>
        <strain evidence="4">V2</strain>
    </source>
</reference>
<reference evidence="3 5" key="4">
    <citation type="submission" date="2018-04" db="EMBL/GenBank/DDBJ databases">
        <title>Transcriptomics of ammonia oxidizing archaea.</title>
        <authorList>
            <person name="Carini P."/>
        </authorList>
    </citation>
    <scope>NUCLEOTIDE SEQUENCE [LARGE SCALE GENOMIC DNA]</scope>
    <source>
        <strain evidence="3 5">U25</strain>
    </source>
</reference>
<dbReference type="Proteomes" id="UP000241022">
    <property type="component" value="Unassembled WGS sequence"/>
</dbReference>
<name>A0A0A7UZ97_9ARCH</name>
<evidence type="ECO:0000313" key="5">
    <source>
        <dbReference type="Proteomes" id="UP000241022"/>
    </source>
</evidence>
<reference evidence="5" key="3">
    <citation type="submission" date="2016-05" db="EMBL/GenBank/DDBJ databases">
        <authorList>
            <person name="Dupont C."/>
            <person name="Santoro A."/>
        </authorList>
    </citation>
    <scope>NUCLEOTIDE SEQUENCE [LARGE SCALE GENOMIC DNA]</scope>
    <source>
        <strain evidence="5">U25</strain>
    </source>
</reference>
<dbReference type="Proteomes" id="UP000030944">
    <property type="component" value="Chromosome"/>
</dbReference>
<feature type="region of interest" description="Disordered" evidence="1">
    <location>
        <begin position="1"/>
        <end position="86"/>
    </location>
</feature>
<evidence type="ECO:0000256" key="1">
    <source>
        <dbReference type="SAM" id="MobiDB-lite"/>
    </source>
</evidence>
<feature type="compositionally biased region" description="Basic and acidic residues" evidence="1">
    <location>
        <begin position="29"/>
        <end position="38"/>
    </location>
</feature>
<accession>A0A0A7UZ97</accession>
<dbReference type="GeneID" id="24816011"/>
<reference evidence="3" key="2">
    <citation type="submission" date="2016-05" db="EMBL/GenBank/DDBJ databases">
        <authorList>
            <person name="Lavstsen T."/>
            <person name="Jespersen J.S."/>
        </authorList>
    </citation>
    <scope>NUCLEOTIDE SEQUENCE [LARGE SCALE GENOMIC DNA]</scope>
    <source>
        <strain evidence="3">U25</strain>
    </source>
</reference>
<gene>
    <name evidence="3" type="ORF">A7X95_05625</name>
    <name evidence="2" type="ORF">T478_0112</name>
</gene>
<dbReference type="EMBL" id="LXWN01000002">
    <property type="protein sequence ID" value="PTL87375.1"/>
    <property type="molecule type" value="Genomic_DNA"/>
</dbReference>
<protein>
    <submittedName>
        <fullName evidence="2">Uncharacterized protein</fullName>
    </submittedName>
</protein>
<feature type="compositionally biased region" description="Basic residues" evidence="1">
    <location>
        <begin position="66"/>
        <end position="86"/>
    </location>
</feature>
<evidence type="ECO:0000313" key="4">
    <source>
        <dbReference type="Proteomes" id="UP000030944"/>
    </source>
</evidence>
<dbReference type="AlphaFoldDB" id="A0A0A7UZ97"/>
<evidence type="ECO:0000313" key="2">
    <source>
        <dbReference type="EMBL" id="AJA91948.1"/>
    </source>
</evidence>
<evidence type="ECO:0000313" key="3">
    <source>
        <dbReference type="EMBL" id="PTL87375.1"/>
    </source>
</evidence>
<dbReference type="RefSeq" id="WP_048104351.1">
    <property type="nucleotide sequence ID" value="NZ_CP007026.1"/>
</dbReference>
<dbReference type="KEGG" id="nbv:T478_0112"/>
<dbReference type="HOGENOM" id="CLU_191157_0_0_2"/>